<accession>A0A2H1GQF1</accession>
<dbReference type="Gene3D" id="3.90.70.10">
    <property type="entry name" value="Cysteine proteinases"/>
    <property type="match status" value="1"/>
</dbReference>
<feature type="compositionally biased region" description="Polar residues" evidence="8">
    <location>
        <begin position="892"/>
        <end position="905"/>
    </location>
</feature>
<feature type="compositionally biased region" description="Polar residues" evidence="8">
    <location>
        <begin position="240"/>
        <end position="254"/>
    </location>
</feature>
<feature type="region of interest" description="Disordered" evidence="8">
    <location>
        <begin position="1274"/>
        <end position="1366"/>
    </location>
</feature>
<dbReference type="EC" id="3.4.19.12" evidence="3"/>
<dbReference type="GO" id="GO:0005634">
    <property type="term" value="C:nucleus"/>
    <property type="evidence" value="ECO:0007669"/>
    <property type="project" value="TreeGrafter"/>
</dbReference>
<evidence type="ECO:0000256" key="3">
    <source>
        <dbReference type="ARBA" id="ARBA00012759"/>
    </source>
</evidence>
<dbReference type="GO" id="GO:0006508">
    <property type="term" value="P:proteolysis"/>
    <property type="evidence" value="ECO:0007669"/>
    <property type="project" value="UniProtKB-KW"/>
</dbReference>
<dbReference type="GO" id="GO:0005829">
    <property type="term" value="C:cytosol"/>
    <property type="evidence" value="ECO:0007669"/>
    <property type="project" value="TreeGrafter"/>
</dbReference>
<feature type="compositionally biased region" description="Polar residues" evidence="8">
    <location>
        <begin position="1137"/>
        <end position="1146"/>
    </location>
</feature>
<dbReference type="EMBL" id="LT854259">
    <property type="protein sequence ID" value="SMR55731.1"/>
    <property type="molecule type" value="Genomic_DNA"/>
</dbReference>
<feature type="compositionally biased region" description="Basic and acidic residues" evidence="8">
    <location>
        <begin position="938"/>
        <end position="952"/>
    </location>
</feature>
<protein>
    <recommendedName>
        <fullName evidence="3">ubiquitinyl hydrolase 1</fullName>
        <ecNumber evidence="3">3.4.19.12</ecNumber>
    </recommendedName>
</protein>
<dbReference type="PANTHER" id="PTHR24006:SF888">
    <property type="entry name" value="UBIQUITIN CARBOXYL-TERMINAL HYDROLASE 30"/>
    <property type="match status" value="1"/>
</dbReference>
<keyword evidence="4" id="KW-0645">Protease</keyword>
<dbReference type="PROSITE" id="PS50235">
    <property type="entry name" value="USP_3"/>
    <property type="match status" value="1"/>
</dbReference>
<feature type="region of interest" description="Disordered" evidence="8">
    <location>
        <begin position="782"/>
        <end position="1031"/>
    </location>
</feature>
<keyword evidence="5" id="KW-0833">Ubl conjugation pathway</keyword>
<feature type="compositionally biased region" description="Polar residues" evidence="8">
    <location>
        <begin position="1317"/>
        <end position="1338"/>
    </location>
</feature>
<dbReference type="InterPro" id="IPR028889">
    <property type="entry name" value="USP"/>
</dbReference>
<gene>
    <name evidence="10" type="ORF">ZT1E4_G8079</name>
</gene>
<evidence type="ECO:0000256" key="8">
    <source>
        <dbReference type="SAM" id="MobiDB-lite"/>
    </source>
</evidence>
<feature type="compositionally biased region" description="Polar residues" evidence="8">
    <location>
        <begin position="1348"/>
        <end position="1366"/>
    </location>
</feature>
<evidence type="ECO:0000256" key="4">
    <source>
        <dbReference type="ARBA" id="ARBA00022670"/>
    </source>
</evidence>
<dbReference type="SUPFAM" id="SSF54001">
    <property type="entry name" value="Cysteine proteinases"/>
    <property type="match status" value="1"/>
</dbReference>
<organism evidence="10 11">
    <name type="scientific">Zymoseptoria tritici ST99CH_1E4</name>
    <dbReference type="NCBI Taxonomy" id="1276532"/>
    <lineage>
        <taxon>Eukaryota</taxon>
        <taxon>Fungi</taxon>
        <taxon>Dikarya</taxon>
        <taxon>Ascomycota</taxon>
        <taxon>Pezizomycotina</taxon>
        <taxon>Dothideomycetes</taxon>
        <taxon>Dothideomycetidae</taxon>
        <taxon>Mycosphaerellales</taxon>
        <taxon>Mycosphaerellaceae</taxon>
        <taxon>Zymoseptoria</taxon>
    </lineage>
</organism>
<dbReference type="Proteomes" id="UP000245764">
    <property type="component" value="Chromosome 7"/>
</dbReference>
<feature type="domain" description="USP" evidence="9">
    <location>
        <begin position="285"/>
        <end position="612"/>
    </location>
</feature>
<dbReference type="Pfam" id="PF00443">
    <property type="entry name" value="UCH"/>
    <property type="match status" value="1"/>
</dbReference>
<comment type="catalytic activity">
    <reaction evidence="1">
        <text>Thiol-dependent hydrolysis of ester, thioester, amide, peptide and isopeptide bonds formed by the C-terminal Gly of ubiquitin (a 76-residue protein attached to proteins as an intracellular targeting signal).</text>
        <dbReference type="EC" id="3.4.19.12"/>
    </reaction>
</comment>
<feature type="region of interest" description="Disordered" evidence="8">
    <location>
        <begin position="225"/>
        <end position="259"/>
    </location>
</feature>
<dbReference type="InterPro" id="IPR050164">
    <property type="entry name" value="Peptidase_C19"/>
</dbReference>
<proteinExistence type="inferred from homology"/>
<feature type="region of interest" description="Disordered" evidence="8">
    <location>
        <begin position="1092"/>
        <end position="1177"/>
    </location>
</feature>
<comment type="similarity">
    <text evidence="2">Belongs to the peptidase C19 family.</text>
</comment>
<evidence type="ECO:0000259" key="9">
    <source>
        <dbReference type="PROSITE" id="PS50235"/>
    </source>
</evidence>
<evidence type="ECO:0000256" key="2">
    <source>
        <dbReference type="ARBA" id="ARBA00009085"/>
    </source>
</evidence>
<dbReference type="InterPro" id="IPR038765">
    <property type="entry name" value="Papain-like_cys_pep_sf"/>
</dbReference>
<keyword evidence="6" id="KW-0378">Hydrolase</keyword>
<dbReference type="PANTHER" id="PTHR24006">
    <property type="entry name" value="UBIQUITIN CARBOXYL-TERMINAL HYDROLASE"/>
    <property type="match status" value="1"/>
</dbReference>
<dbReference type="InterPro" id="IPR001394">
    <property type="entry name" value="Peptidase_C19_UCH"/>
</dbReference>
<keyword evidence="7" id="KW-0788">Thiol protease</keyword>
<feature type="compositionally biased region" description="Low complexity" evidence="8">
    <location>
        <begin position="976"/>
        <end position="989"/>
    </location>
</feature>
<feature type="compositionally biased region" description="Acidic residues" evidence="8">
    <location>
        <begin position="915"/>
        <end position="937"/>
    </location>
</feature>
<sequence>MTDQDETASAFDGMRIDGEGRFSSYITDGEIPARPQAARLTFDVVDFRTQLVEAQDELPSALREDLEDFCKCATTCQQFVDIVKQVFPVLAGFEDALGEQTTEHILRAAEGRIKRVFGSLTNDRLDVAQVRKWFNMMSAAVARSDVEIAEDTRNEVALMMRGIFALLGIQPDPELVRMSSRAKSFGSTGPSFTNQRAATLASDPATLNEPKASANAPLPVTTEKKAIGSSGPLNKLAAPSSINTRTNAATQQSSRGRKKSLAISELAAQRFNDAAAKESSDATQTGLINLGNSCFMNGVFQHMLASEGFMNSIMVLGDGSVLIEGLYDRPLGSALLDMFPAIRREDYASSVTSLHMVEYAINQHPNLQDYAEVNNYRQQQDPTEFFQFVILRLLKPYMDAFLFHTQNLLICARCGNTRNGPIQPSHHYNLKIPENADHVDFVEQMAIDQTTPETTSAKTHCGKCGTAETIGRIEKIVDKYRGKAPPPFMELAVHTSLELFDRIKGKTAKTHASIPIPDGPFPILGSFNSMMRGDSVVQHQGLTVSDGHYLASSRPSPAAVALRHNNDWAKVEKELRLWTLYNDSEKIPDRTMAQVEATSWPPQQHVMLHLSAVTKEDYAVYANVATRSTHAATIEVIDNDLKAGVHPSNWRSIASSPLEEELTVVLVMLLGWLHELPDYKQYAQHEINISKEVWWMITSENIANQDARTIEHLAKELTTALLRTVWKPRDSAAEIHSNFLGEELAEALTLIAEDSIKRYKKAAMKVKVYQWRCEQAQAGTIIEEPFFPDSDELEGDDDREHSDEQPGALKPPTPKHRTPKQVIPLRPSVEKSTPKKPGVRNPSPEKPSPDDERSQKAISLSSNTSSSSLPSSGDEGPPRGGQPSRIVGGLKQQGSRDAGRTTTSEIKMDAMDISGAEEEINLSGEDELMKDDVEDNDLAEHGQIESGGKRDEEETFSPFMQAISPFQRGSSLLQEQGGSPVQQQGGSPVHQGSSPAETEERSVPHQDNGTPEYNIGEESVNKQGEPPTHISNIFVTTQDSTFVPLFPQESYQNEEDDEGMMDFGAFDYIGGVIDSDNKERTLATEIDQNPYTGELVMESIEERLSRKDENRRVRTRTPGGESLNPAPRQKRREKSPFSDSNKSSTALFERFRTPTPLDRYSTDSGLRPTSAVDSERQKKLDRRWANLWKLTHGGSVVPPAPAAELWPRTQENTFERQLGWGERVSYKHQVTQRYQEQRVEGSEREFFRQVEEARETGRYTDSQLLDLLLVPATQETEAPPESQRLPTGPIEEAEEEETQVVPETQVPSASGPPQIGVQDSQVVPATQETQVVPETQPATTSQSQSTQIVPETQTRLDVNARNTITR</sequence>
<evidence type="ECO:0000313" key="10">
    <source>
        <dbReference type="EMBL" id="SMR55731.1"/>
    </source>
</evidence>
<evidence type="ECO:0000256" key="6">
    <source>
        <dbReference type="ARBA" id="ARBA00022801"/>
    </source>
</evidence>
<feature type="compositionally biased region" description="Basic and acidic residues" evidence="8">
    <location>
        <begin position="1100"/>
        <end position="1112"/>
    </location>
</feature>
<dbReference type="GO" id="GO:0016579">
    <property type="term" value="P:protein deubiquitination"/>
    <property type="evidence" value="ECO:0007669"/>
    <property type="project" value="InterPro"/>
</dbReference>
<reference evidence="11" key="1">
    <citation type="submission" date="2017-05" db="EMBL/GenBank/DDBJ databases">
        <authorList>
            <person name="Song R."/>
            <person name="Chenine A.L."/>
            <person name="Ruprecht R.M."/>
        </authorList>
    </citation>
    <scope>NUCLEOTIDE SEQUENCE [LARGE SCALE GENOMIC DNA]</scope>
</reference>
<name>A0A2H1GQF1_ZYMTR</name>
<feature type="compositionally biased region" description="Low complexity" evidence="8">
    <location>
        <begin position="859"/>
        <end position="872"/>
    </location>
</feature>
<evidence type="ECO:0000256" key="5">
    <source>
        <dbReference type="ARBA" id="ARBA00022786"/>
    </source>
</evidence>
<evidence type="ECO:0000256" key="1">
    <source>
        <dbReference type="ARBA" id="ARBA00000707"/>
    </source>
</evidence>
<evidence type="ECO:0000256" key="7">
    <source>
        <dbReference type="ARBA" id="ARBA00022807"/>
    </source>
</evidence>
<dbReference type="GO" id="GO:0004843">
    <property type="term" value="F:cysteine-type deubiquitinase activity"/>
    <property type="evidence" value="ECO:0007669"/>
    <property type="project" value="UniProtKB-EC"/>
</dbReference>
<evidence type="ECO:0000313" key="11">
    <source>
        <dbReference type="Proteomes" id="UP000245764"/>
    </source>
</evidence>